<dbReference type="EMBL" id="JAPMXC010000010">
    <property type="protein sequence ID" value="MCY0389082.1"/>
    <property type="molecule type" value="Genomic_DNA"/>
</dbReference>
<evidence type="ECO:0000256" key="2">
    <source>
        <dbReference type="ARBA" id="ARBA00023267"/>
    </source>
</evidence>
<dbReference type="NCBIfam" id="TIGR00121">
    <property type="entry name" value="birA_ligase"/>
    <property type="match status" value="1"/>
</dbReference>
<evidence type="ECO:0000259" key="5">
    <source>
        <dbReference type="PROSITE" id="PS51733"/>
    </source>
</evidence>
<evidence type="ECO:0000313" key="7">
    <source>
        <dbReference type="Proteomes" id="UP001082899"/>
    </source>
</evidence>
<feature type="domain" description="BPL/LPL catalytic" evidence="5">
    <location>
        <begin position="48"/>
        <end position="222"/>
    </location>
</feature>
<dbReference type="CDD" id="cd16442">
    <property type="entry name" value="BPL"/>
    <property type="match status" value="1"/>
</dbReference>
<evidence type="ECO:0000313" key="6">
    <source>
        <dbReference type="EMBL" id="MCY0389082.1"/>
    </source>
</evidence>
<dbReference type="Pfam" id="PF02237">
    <property type="entry name" value="BPL_C"/>
    <property type="match status" value="1"/>
</dbReference>
<keyword evidence="1 6" id="KW-0436">Ligase</keyword>
<dbReference type="GO" id="GO:0004077">
    <property type="term" value="F:biotin--[biotin carboxyl-carrier protein] ligase activity"/>
    <property type="evidence" value="ECO:0007669"/>
    <property type="project" value="UniProtKB-EC"/>
</dbReference>
<dbReference type="Proteomes" id="UP001082899">
    <property type="component" value="Unassembled WGS sequence"/>
</dbReference>
<protein>
    <recommendedName>
        <fullName evidence="3">biotin--[biotin carboxyl-carrier protein] ligase</fullName>
        <ecNumber evidence="3">6.3.4.15</ecNumber>
    </recommendedName>
</protein>
<dbReference type="PROSITE" id="PS51733">
    <property type="entry name" value="BPL_LPL_CATALYTIC"/>
    <property type="match status" value="1"/>
</dbReference>
<keyword evidence="7" id="KW-1185">Reference proteome</keyword>
<sequence>MPPSSSPSLPPAPPETARTADACAGWRVERVDATGSTNADLLAAFADAAAPIRPRLQALPAPLSWQEACTHFPPVARRARRQSAGRGRLGRPWVSTPGNSLLFSLGIVMPRPLSALSGLSLAVGVAVLDGLRRLPLTQPGRLGLKWPNDILLDDAKLGGILIESAASAPHATALVIGIGLNLRGDIVLATPPADAPGTAPALRPAVLASVLPADETWIGNLDAPTGVPSSDTPEAPGAMDALPHDASDALPEAALAGILAALDVALARFAAEGLGPFRDRWWADHRFAARAVSILDHGREQLRGTAVGIDAAGRLLIAPDAAGDAPRGPLQAVTAGDVSLRLAPDATVPSATPSSDTDARA</sequence>
<evidence type="ECO:0000256" key="4">
    <source>
        <dbReference type="ARBA" id="ARBA00047846"/>
    </source>
</evidence>
<accession>A0ABT3ZRG8</accession>
<dbReference type="Gene3D" id="3.30.930.10">
    <property type="entry name" value="Bira Bifunctional Protein, Domain 2"/>
    <property type="match status" value="1"/>
</dbReference>
<comment type="catalytic activity">
    <reaction evidence="4">
        <text>biotin + L-lysyl-[protein] + ATP = N(6)-biotinyl-L-lysyl-[protein] + AMP + diphosphate + H(+)</text>
        <dbReference type="Rhea" id="RHEA:11756"/>
        <dbReference type="Rhea" id="RHEA-COMP:9752"/>
        <dbReference type="Rhea" id="RHEA-COMP:10505"/>
        <dbReference type="ChEBI" id="CHEBI:15378"/>
        <dbReference type="ChEBI" id="CHEBI:29969"/>
        <dbReference type="ChEBI" id="CHEBI:30616"/>
        <dbReference type="ChEBI" id="CHEBI:33019"/>
        <dbReference type="ChEBI" id="CHEBI:57586"/>
        <dbReference type="ChEBI" id="CHEBI:83144"/>
        <dbReference type="ChEBI" id="CHEBI:456215"/>
        <dbReference type="EC" id="6.3.4.15"/>
    </reaction>
</comment>
<evidence type="ECO:0000256" key="3">
    <source>
        <dbReference type="ARBA" id="ARBA00024227"/>
    </source>
</evidence>
<dbReference type="SUPFAM" id="SSF55681">
    <property type="entry name" value="Class II aaRS and biotin synthetases"/>
    <property type="match status" value="1"/>
</dbReference>
<proteinExistence type="predicted"/>
<dbReference type="InterPro" id="IPR004143">
    <property type="entry name" value="BPL_LPL_catalytic"/>
</dbReference>
<dbReference type="Pfam" id="PF03099">
    <property type="entry name" value="BPL_LplA_LipB"/>
    <property type="match status" value="1"/>
</dbReference>
<organism evidence="6 7">
    <name type="scientific">Robbsia betulipollinis</name>
    <dbReference type="NCBI Taxonomy" id="2981849"/>
    <lineage>
        <taxon>Bacteria</taxon>
        <taxon>Pseudomonadati</taxon>
        <taxon>Pseudomonadota</taxon>
        <taxon>Betaproteobacteria</taxon>
        <taxon>Burkholderiales</taxon>
        <taxon>Burkholderiaceae</taxon>
        <taxon>Robbsia</taxon>
    </lineage>
</organism>
<dbReference type="EC" id="6.3.4.15" evidence="3"/>
<dbReference type="Gene3D" id="2.30.30.100">
    <property type="match status" value="1"/>
</dbReference>
<dbReference type="InterPro" id="IPR004408">
    <property type="entry name" value="Biotin_CoA_COase_ligase"/>
</dbReference>
<evidence type="ECO:0000256" key="1">
    <source>
        <dbReference type="ARBA" id="ARBA00022598"/>
    </source>
</evidence>
<dbReference type="PANTHER" id="PTHR12835:SF5">
    <property type="entry name" value="BIOTIN--PROTEIN LIGASE"/>
    <property type="match status" value="1"/>
</dbReference>
<dbReference type="PANTHER" id="PTHR12835">
    <property type="entry name" value="BIOTIN PROTEIN LIGASE"/>
    <property type="match status" value="1"/>
</dbReference>
<dbReference type="InterPro" id="IPR003142">
    <property type="entry name" value="BPL_C"/>
</dbReference>
<keyword evidence="2" id="KW-0092">Biotin</keyword>
<name>A0ABT3ZRG8_9BURK</name>
<dbReference type="InterPro" id="IPR045864">
    <property type="entry name" value="aa-tRNA-synth_II/BPL/LPL"/>
</dbReference>
<comment type="caution">
    <text evidence="6">The sequence shown here is derived from an EMBL/GenBank/DDBJ whole genome shotgun (WGS) entry which is preliminary data.</text>
</comment>
<reference evidence="6" key="1">
    <citation type="submission" date="2022-11" db="EMBL/GenBank/DDBJ databases">
        <title>Robbsia betulipollinis sp. nov., isolated from pollen of birch (Betula pendula).</title>
        <authorList>
            <person name="Shi H."/>
            <person name="Ambika Manirajan B."/>
            <person name="Ratering S."/>
            <person name="Geissler-Plaum R."/>
            <person name="Schnell S."/>
        </authorList>
    </citation>
    <scope>NUCLEOTIDE SEQUENCE</scope>
    <source>
        <strain evidence="6">Bb-Pol-6</strain>
    </source>
</reference>
<gene>
    <name evidence="6" type="ORF">OVY01_18175</name>
</gene>